<dbReference type="Pfam" id="PF07940">
    <property type="entry name" value="Hepar_II_III_C"/>
    <property type="match status" value="1"/>
</dbReference>
<keyword evidence="9" id="KW-1185">Reference proteome</keyword>
<sequence length="666" mass="77531">MVNMKNIFLSFLLLLTPALCVAQEDASQVFNLIDLNYPGLEKVKDYYNQGESEQALASLLDYYRGRKGINHPDIDLNNITVSNKERKMADEALEHKFFVHNGYQPSFFYGDDIDWTYWPVEDNELRWQLHRTKWWQPMGKVYQVTHDETYAKEWAFQYLDWIKKNPLLKTSNAYEGEDVSAGIPADLQNVRFAWRPLEVSHRLQDQTIQFLLFKDSPSFTPEFLAQFLLNYYKHAEHILHNYSKSGNHLLFEAQRIIYAGAFFPEMKQAKTWRASGIDILNREIKIQVYPDGMQFELDPHYHLASINIFAKAIRVADANGFRAEFGQHYLSTVESMIEWVINCHFPDYTNPMFSDAKQDTKADMLNNYNEWLKIFPDNEALQYMASDRKEGKAPSHLSKAFLSSGFYVFRNGWGEEATQMVLKAGPPAFWHSQPDNGTFELYMNGRNFFPDSGSYVYAGNEEVNKQRAWFKQTRVHNTLTLNRENMTKCDSKNLLWDQPSQNVERLVYENPSYEGLTHRRSVFFVDQIFFVIVDEAMGDAQGDVAIHYNFCEGNFKFDPSHNIVMSGSSDRHDLVMQVFSPSQMQVKKEEGWVSYGYRQKTERDSYAFNVEKKSSDTVRYITVIYPITNNSMAPKLKAHFKTVAANEMAVQVKLGKKSYTLGYQFN</sequence>
<dbReference type="InterPro" id="IPR012480">
    <property type="entry name" value="Hepar_II_III_C"/>
</dbReference>
<organism evidence="8 9">
    <name type="scientific">Bacteroides coprosuis DSM 18011</name>
    <dbReference type="NCBI Taxonomy" id="679937"/>
    <lineage>
        <taxon>Bacteria</taxon>
        <taxon>Pseudomonadati</taxon>
        <taxon>Bacteroidota</taxon>
        <taxon>Bacteroidia</taxon>
        <taxon>Bacteroidales</taxon>
        <taxon>Bacteroidaceae</taxon>
        <taxon>Bacteroides</taxon>
    </lineage>
</organism>
<dbReference type="STRING" id="679937.Bcop_1984"/>
<dbReference type="GO" id="GO:0016829">
    <property type="term" value="F:lyase activity"/>
    <property type="evidence" value="ECO:0007669"/>
    <property type="project" value="UniProtKB-KW"/>
</dbReference>
<keyword evidence="4" id="KW-0456">Lyase</keyword>
<dbReference type="Gene3D" id="2.70.98.70">
    <property type="match status" value="1"/>
</dbReference>
<comment type="subcellular location">
    <subcellularLocation>
        <location evidence="1">Periplasm</location>
    </subcellularLocation>
</comment>
<evidence type="ECO:0000259" key="7">
    <source>
        <dbReference type="Pfam" id="PF16889"/>
    </source>
</evidence>
<dbReference type="InterPro" id="IPR008929">
    <property type="entry name" value="Chondroitin_lyas"/>
</dbReference>
<dbReference type="Proteomes" id="UP000018439">
    <property type="component" value="Chromosome"/>
</dbReference>
<evidence type="ECO:0000256" key="5">
    <source>
        <dbReference type="SAM" id="SignalP"/>
    </source>
</evidence>
<dbReference type="InterPro" id="IPR031680">
    <property type="entry name" value="Hepar_II_III_N"/>
</dbReference>
<accession>F3ZSK7</accession>
<reference evidence="8 9" key="1">
    <citation type="journal article" date="2011" name="Stand. Genomic Sci.">
        <title>Non-contiguous finished genome sequence of Bacteroides coprosuis type strain (PC139).</title>
        <authorList>
            <person name="Land M."/>
            <person name="Held B."/>
            <person name="Gronow S."/>
            <person name="Abt B."/>
            <person name="Lucas S."/>
            <person name="Del Rio T.G."/>
            <person name="Nolan M."/>
            <person name="Tice H."/>
            <person name="Cheng J.F."/>
            <person name="Pitluck S."/>
            <person name="Liolios K."/>
            <person name="Pagani I."/>
            <person name="Ivanova N."/>
            <person name="Mavromatis K."/>
            <person name="Mikhailova N."/>
            <person name="Pati A."/>
            <person name="Tapia R."/>
            <person name="Han C."/>
            <person name="Goodwin L."/>
            <person name="Chen A."/>
            <person name="Palaniappan K."/>
            <person name="Hauser L."/>
            <person name="Brambilla E.M."/>
            <person name="Rohde M."/>
            <person name="Goker M."/>
            <person name="Detter J.C."/>
            <person name="Woyke T."/>
            <person name="Bristow J."/>
            <person name="Eisen J.A."/>
            <person name="Markowitz V."/>
            <person name="Hugenholtz P."/>
            <person name="Kyrpides N.C."/>
            <person name="Klenk H.P."/>
            <person name="Lapidus A."/>
        </authorList>
    </citation>
    <scope>NUCLEOTIDE SEQUENCE</scope>
    <source>
        <strain evidence="8 9">DSM 18011</strain>
    </source>
</reference>
<evidence type="ECO:0000313" key="9">
    <source>
        <dbReference type="Proteomes" id="UP000018439"/>
    </source>
</evidence>
<dbReference type="EMBL" id="CM001167">
    <property type="protein sequence ID" value="EGJ72159.1"/>
    <property type="molecule type" value="Genomic_DNA"/>
</dbReference>
<dbReference type="HOGENOM" id="CLU_013047_1_0_10"/>
<dbReference type="AlphaFoldDB" id="F3ZSK7"/>
<protein>
    <submittedName>
        <fullName evidence="8">Heparinase II/III family protein</fullName>
    </submittedName>
</protein>
<proteinExistence type="predicted"/>
<evidence type="ECO:0000256" key="1">
    <source>
        <dbReference type="ARBA" id="ARBA00004418"/>
    </source>
</evidence>
<dbReference type="PANTHER" id="PTHR39210">
    <property type="entry name" value="HEPARIN-SULFATE LYASE"/>
    <property type="match status" value="1"/>
</dbReference>
<dbReference type="NCBIfam" id="NF045573">
    <property type="entry name" value="Hepsulflyase_CFB"/>
    <property type="match status" value="1"/>
</dbReference>
<evidence type="ECO:0000256" key="3">
    <source>
        <dbReference type="ARBA" id="ARBA00022764"/>
    </source>
</evidence>
<evidence type="ECO:0000256" key="2">
    <source>
        <dbReference type="ARBA" id="ARBA00022729"/>
    </source>
</evidence>
<feature type="domain" description="Heparinase II/III-like C-terminal" evidence="6">
    <location>
        <begin position="395"/>
        <end position="603"/>
    </location>
</feature>
<feature type="chain" id="PRO_5003309478" evidence="5">
    <location>
        <begin position="23"/>
        <end position="666"/>
    </location>
</feature>
<evidence type="ECO:0000313" key="8">
    <source>
        <dbReference type="EMBL" id="EGJ72159.1"/>
    </source>
</evidence>
<dbReference type="Pfam" id="PF16889">
    <property type="entry name" value="Hepar_II_III_N"/>
    <property type="match status" value="1"/>
</dbReference>
<dbReference type="GO" id="GO:0042597">
    <property type="term" value="C:periplasmic space"/>
    <property type="evidence" value="ECO:0007669"/>
    <property type="project" value="UniProtKB-SubCell"/>
</dbReference>
<dbReference type="SUPFAM" id="SSF48230">
    <property type="entry name" value="Chondroitin AC/alginate lyase"/>
    <property type="match status" value="1"/>
</dbReference>
<dbReference type="eggNOG" id="COG5434">
    <property type="taxonomic scope" value="Bacteria"/>
</dbReference>
<evidence type="ECO:0000259" key="6">
    <source>
        <dbReference type="Pfam" id="PF07940"/>
    </source>
</evidence>
<keyword evidence="2 5" id="KW-0732">Signal</keyword>
<dbReference type="PANTHER" id="PTHR39210:SF1">
    <property type="entry name" value="HEPARIN-SULFATE LYASE"/>
    <property type="match status" value="1"/>
</dbReference>
<name>F3ZSK7_9BACE</name>
<dbReference type="Gene3D" id="1.50.10.100">
    <property type="entry name" value="Chondroitin AC/alginate lyase"/>
    <property type="match status" value="1"/>
</dbReference>
<dbReference type="InterPro" id="IPR054646">
    <property type="entry name" value="HepC"/>
</dbReference>
<feature type="domain" description="Heparin-sulfate lyase N-terminal" evidence="7">
    <location>
        <begin position="29"/>
        <end position="383"/>
    </location>
</feature>
<feature type="signal peptide" evidence="5">
    <location>
        <begin position="1"/>
        <end position="22"/>
    </location>
</feature>
<dbReference type="OrthoDB" id="7335480at2"/>
<gene>
    <name evidence="8" type="ORF">Bcop_1984</name>
</gene>
<keyword evidence="3" id="KW-0574">Periplasm</keyword>
<evidence type="ECO:0000256" key="4">
    <source>
        <dbReference type="ARBA" id="ARBA00023239"/>
    </source>
</evidence>